<sequence length="193" mass="20935">MGGMGGTGGGEKEKIEGVSIDVPFIQCAACKALVKRAFFVTKQKRAALTKVKLTEEMILSNISSLCLDETLDGEWIHSYDMVEDGRTITLKRMGYAGVCAVECKTVALACQSALDDIESDLATSLYSQHDPKEAQTALCASQCSKPPPPTPESRLNGPLFEEKPKEPTAEQLAAMKPKRKKGKKKKAKAKEEL</sequence>
<feature type="region of interest" description="Disordered" evidence="1">
    <location>
        <begin position="140"/>
        <end position="193"/>
    </location>
</feature>
<protein>
    <submittedName>
        <fullName evidence="2">Uncharacterized protein</fullName>
    </submittedName>
</protein>
<accession>A0A7S2D2E4</accession>
<gene>
    <name evidence="2" type="ORF">CBRE1094_LOCUS13410</name>
</gene>
<dbReference type="PANTHER" id="PTHR36058:SF1">
    <property type="entry name" value="NUCLEOPHOSMIN"/>
    <property type="match status" value="1"/>
</dbReference>
<dbReference type="AlphaFoldDB" id="A0A7S2D2E4"/>
<organism evidence="2">
    <name type="scientific">Haptolina brevifila</name>
    <dbReference type="NCBI Taxonomy" id="156173"/>
    <lineage>
        <taxon>Eukaryota</taxon>
        <taxon>Haptista</taxon>
        <taxon>Haptophyta</taxon>
        <taxon>Prymnesiophyceae</taxon>
        <taxon>Prymnesiales</taxon>
        <taxon>Prymnesiaceae</taxon>
        <taxon>Haptolina</taxon>
    </lineage>
</organism>
<dbReference type="EMBL" id="HBGU01024698">
    <property type="protein sequence ID" value="CAD9442449.1"/>
    <property type="molecule type" value="Transcribed_RNA"/>
</dbReference>
<proteinExistence type="predicted"/>
<dbReference type="PANTHER" id="PTHR36058">
    <property type="entry name" value="NUCLEOPHOSMIN"/>
    <property type="match status" value="1"/>
</dbReference>
<evidence type="ECO:0000313" key="2">
    <source>
        <dbReference type="EMBL" id="CAD9442449.1"/>
    </source>
</evidence>
<evidence type="ECO:0000256" key="1">
    <source>
        <dbReference type="SAM" id="MobiDB-lite"/>
    </source>
</evidence>
<reference evidence="2" key="1">
    <citation type="submission" date="2021-01" db="EMBL/GenBank/DDBJ databases">
        <authorList>
            <person name="Corre E."/>
            <person name="Pelletier E."/>
            <person name="Niang G."/>
            <person name="Scheremetjew M."/>
            <person name="Finn R."/>
            <person name="Kale V."/>
            <person name="Holt S."/>
            <person name="Cochrane G."/>
            <person name="Meng A."/>
            <person name="Brown T."/>
            <person name="Cohen L."/>
        </authorList>
    </citation>
    <scope>NUCLEOTIDE SEQUENCE</scope>
    <source>
        <strain evidence="2">UTEX LB 985</strain>
    </source>
</reference>
<name>A0A7S2D2E4_9EUKA</name>
<feature type="compositionally biased region" description="Basic residues" evidence="1">
    <location>
        <begin position="176"/>
        <end position="193"/>
    </location>
</feature>